<dbReference type="EMBL" id="CP051139">
    <property type="protein sequence ID" value="QIW96125.1"/>
    <property type="molecule type" value="Genomic_DNA"/>
</dbReference>
<evidence type="ECO:0000256" key="3">
    <source>
        <dbReference type="ARBA" id="ARBA00023212"/>
    </source>
</evidence>
<feature type="region of interest" description="Disordered" evidence="6">
    <location>
        <begin position="1"/>
        <end position="24"/>
    </location>
</feature>
<name>A0A6H0XN47_9PEZI</name>
<evidence type="ECO:0000313" key="7">
    <source>
        <dbReference type="EMBL" id="QIW96125.1"/>
    </source>
</evidence>
<protein>
    <recommendedName>
        <fullName evidence="5">Dynactin subunit 5</fullName>
    </recommendedName>
</protein>
<evidence type="ECO:0000256" key="2">
    <source>
        <dbReference type="ARBA" id="ARBA00022490"/>
    </source>
</evidence>
<organism evidence="7 8">
    <name type="scientific">Peltaster fructicola</name>
    <dbReference type="NCBI Taxonomy" id="286661"/>
    <lineage>
        <taxon>Eukaryota</taxon>
        <taxon>Fungi</taxon>
        <taxon>Dikarya</taxon>
        <taxon>Ascomycota</taxon>
        <taxon>Pezizomycotina</taxon>
        <taxon>Dothideomycetes</taxon>
        <taxon>Dothideomycetes incertae sedis</taxon>
        <taxon>Peltaster</taxon>
    </lineage>
</organism>
<dbReference type="GO" id="GO:0005869">
    <property type="term" value="C:dynactin complex"/>
    <property type="evidence" value="ECO:0007669"/>
    <property type="project" value="TreeGrafter"/>
</dbReference>
<comment type="subcellular location">
    <subcellularLocation>
        <location evidence="1">Cytoplasm</location>
        <location evidence="1">Cytoskeleton</location>
    </subcellularLocation>
</comment>
<gene>
    <name evidence="7" type="ORF">AMS68_001643</name>
</gene>
<dbReference type="InterPro" id="IPR047125">
    <property type="entry name" value="DCTN5"/>
</dbReference>
<accession>A0A6H0XN47</accession>
<dbReference type="AlphaFoldDB" id="A0A6H0XN47"/>
<dbReference type="Gene3D" id="2.160.10.10">
    <property type="entry name" value="Hexapeptide repeat proteins"/>
    <property type="match status" value="1"/>
</dbReference>
<dbReference type="PANTHER" id="PTHR46126:SF1">
    <property type="entry name" value="DYNACTIN SUBUNIT 5"/>
    <property type="match status" value="1"/>
</dbReference>
<proteinExistence type="inferred from homology"/>
<evidence type="ECO:0000256" key="5">
    <source>
        <dbReference type="ARBA" id="ARBA00034865"/>
    </source>
</evidence>
<evidence type="ECO:0000313" key="8">
    <source>
        <dbReference type="Proteomes" id="UP000503462"/>
    </source>
</evidence>
<dbReference type="OrthoDB" id="417208at2759"/>
<feature type="compositionally biased region" description="Polar residues" evidence="6">
    <location>
        <begin position="1"/>
        <end position="10"/>
    </location>
</feature>
<keyword evidence="2" id="KW-0963">Cytoplasm</keyword>
<dbReference type="InterPro" id="IPR011004">
    <property type="entry name" value="Trimer_LpxA-like_sf"/>
</dbReference>
<comment type="similarity">
    <text evidence="4">Belongs to the dynactin subunits 5/6 family. Dynactin subunit 5 subfamily.</text>
</comment>
<evidence type="ECO:0000256" key="1">
    <source>
        <dbReference type="ARBA" id="ARBA00004245"/>
    </source>
</evidence>
<dbReference type="SUPFAM" id="SSF51161">
    <property type="entry name" value="Trimeric LpxA-like enzymes"/>
    <property type="match status" value="1"/>
</dbReference>
<dbReference type="Pfam" id="PF21711">
    <property type="entry name" value="DCTN5"/>
    <property type="match status" value="1"/>
</dbReference>
<reference evidence="7 8" key="1">
    <citation type="journal article" date="2016" name="Sci. Rep.">
        <title>Peltaster fructicola genome reveals evolution from an invasive phytopathogen to an ectophytic parasite.</title>
        <authorList>
            <person name="Xu C."/>
            <person name="Chen H."/>
            <person name="Gleason M.L."/>
            <person name="Xu J.R."/>
            <person name="Liu H."/>
            <person name="Zhang R."/>
            <person name="Sun G."/>
        </authorList>
    </citation>
    <scope>NUCLEOTIDE SEQUENCE [LARGE SCALE GENOMIC DNA]</scope>
    <source>
        <strain evidence="7 8">LNHT1506</strain>
    </source>
</reference>
<dbReference type="Proteomes" id="UP000503462">
    <property type="component" value="Chromosome 1"/>
</dbReference>
<keyword evidence="3" id="KW-0206">Cytoskeleton</keyword>
<keyword evidence="8" id="KW-1185">Reference proteome</keyword>
<evidence type="ECO:0000256" key="4">
    <source>
        <dbReference type="ARBA" id="ARBA00034706"/>
    </source>
</evidence>
<dbReference type="CDD" id="cd03359">
    <property type="entry name" value="LbH_Dynactin_5"/>
    <property type="match status" value="1"/>
</dbReference>
<sequence>MSRPSASSARRTQKSEYIETDTGNKISRRSRIEGKANIMLGGKTVIMGGAIIRGDLTKEPERTADGKLAKTTTAIVVGRGTIICSDVIIRPPMRMTRGQMSFYQLRIGDNVFIGPGTHVSALSISSNVHIGPGCILSPFCIIKENCKIMAGSVLPHSMVVPTNSLVAGNPAQIVGELGDGWGQGGGGEGEEWVEGGDLRSLVRSIR</sequence>
<dbReference type="PANTHER" id="PTHR46126">
    <property type="entry name" value="DYNACTIN SUBUNIT 5"/>
    <property type="match status" value="1"/>
</dbReference>
<evidence type="ECO:0000256" key="6">
    <source>
        <dbReference type="SAM" id="MobiDB-lite"/>
    </source>
</evidence>